<evidence type="ECO:0000256" key="5">
    <source>
        <dbReference type="SAM" id="Coils"/>
    </source>
</evidence>
<evidence type="ECO:0000256" key="7">
    <source>
        <dbReference type="SAM" id="Phobius"/>
    </source>
</evidence>
<comment type="caution">
    <text evidence="8">The sequence shown here is derived from an EMBL/GenBank/DDBJ whole genome shotgun (WGS) entry which is preliminary data.</text>
</comment>
<evidence type="ECO:0000313" key="8">
    <source>
        <dbReference type="EMBL" id="KAH7568988.1"/>
    </source>
</evidence>
<dbReference type="InterPro" id="IPR019186">
    <property type="entry name" value="Nucleolar_protein_12"/>
</dbReference>
<feature type="coiled-coil region" evidence="5">
    <location>
        <begin position="60"/>
        <end position="94"/>
    </location>
</feature>
<dbReference type="EMBL" id="JAFEMO010000006">
    <property type="protein sequence ID" value="KAH7568988.1"/>
    <property type="molecule type" value="Genomic_DNA"/>
</dbReference>
<keyword evidence="7" id="KW-0812">Transmembrane</keyword>
<evidence type="ECO:0000256" key="2">
    <source>
        <dbReference type="ARBA" id="ARBA00007175"/>
    </source>
</evidence>
<evidence type="ECO:0000313" key="9">
    <source>
        <dbReference type="Proteomes" id="UP000827721"/>
    </source>
</evidence>
<keyword evidence="7" id="KW-0472">Membrane</keyword>
<comment type="subcellular location">
    <subcellularLocation>
        <location evidence="1">Nucleus</location>
        <location evidence="1">Nucleolus</location>
    </subcellularLocation>
</comment>
<dbReference type="Proteomes" id="UP000827721">
    <property type="component" value="Unassembled WGS sequence"/>
</dbReference>
<evidence type="ECO:0000256" key="4">
    <source>
        <dbReference type="ARBA" id="ARBA00023242"/>
    </source>
</evidence>
<dbReference type="PANTHER" id="PTHR14577">
    <property type="entry name" value="NUCLEOLAR PROTEIN 12"/>
    <property type="match status" value="1"/>
</dbReference>
<keyword evidence="9" id="KW-1185">Reference proteome</keyword>
<name>A0ABQ8HXF7_9ROSI</name>
<evidence type="ECO:0000256" key="6">
    <source>
        <dbReference type="SAM" id="MobiDB-lite"/>
    </source>
</evidence>
<sequence length="214" mass="24856">MEEEAPLVPKVRGRYITKRALKNKALAVSFDEKDLNFTIFVLFLTLFFFFLRRDYVTGFHKRKKKRRKEAEKQQEEVLRRKRLENRKKRKLEKEFVLYGGAPPPTDLATEVNEEYCEEDEETEAVASVTGTTLYDNGNMEVTVTTSEISHEEENLPNETTPATVPRSVAAADKKHNIPVSQSKSFKKAAKHKSRPKPRSKRDKKKGKKKNQSRR</sequence>
<keyword evidence="4" id="KW-0539">Nucleus</keyword>
<evidence type="ECO:0000256" key="1">
    <source>
        <dbReference type="ARBA" id="ARBA00004604"/>
    </source>
</evidence>
<accession>A0ABQ8HXF7</accession>
<proteinExistence type="inferred from homology"/>
<comment type="similarity">
    <text evidence="2">Belongs to the RRP17 family.</text>
</comment>
<dbReference type="PANTHER" id="PTHR14577:SF0">
    <property type="entry name" value="NUCLEOLAR PROTEIN 12"/>
    <property type="match status" value="1"/>
</dbReference>
<gene>
    <name evidence="8" type="ORF">JRO89_XS06G0084900</name>
</gene>
<keyword evidence="7" id="KW-1133">Transmembrane helix</keyword>
<feature type="compositionally biased region" description="Basic residues" evidence="6">
    <location>
        <begin position="184"/>
        <end position="214"/>
    </location>
</feature>
<evidence type="ECO:0000256" key="3">
    <source>
        <dbReference type="ARBA" id="ARBA00023054"/>
    </source>
</evidence>
<organism evidence="8 9">
    <name type="scientific">Xanthoceras sorbifolium</name>
    <dbReference type="NCBI Taxonomy" id="99658"/>
    <lineage>
        <taxon>Eukaryota</taxon>
        <taxon>Viridiplantae</taxon>
        <taxon>Streptophyta</taxon>
        <taxon>Embryophyta</taxon>
        <taxon>Tracheophyta</taxon>
        <taxon>Spermatophyta</taxon>
        <taxon>Magnoliopsida</taxon>
        <taxon>eudicotyledons</taxon>
        <taxon>Gunneridae</taxon>
        <taxon>Pentapetalae</taxon>
        <taxon>rosids</taxon>
        <taxon>malvids</taxon>
        <taxon>Sapindales</taxon>
        <taxon>Sapindaceae</taxon>
        <taxon>Xanthoceroideae</taxon>
        <taxon>Xanthoceras</taxon>
    </lineage>
</organism>
<feature type="transmembrane region" description="Helical" evidence="7">
    <location>
        <begin position="37"/>
        <end position="56"/>
    </location>
</feature>
<feature type="region of interest" description="Disordered" evidence="6">
    <location>
        <begin position="146"/>
        <end position="214"/>
    </location>
</feature>
<evidence type="ECO:0008006" key="10">
    <source>
        <dbReference type="Google" id="ProtNLM"/>
    </source>
</evidence>
<dbReference type="Pfam" id="PF09805">
    <property type="entry name" value="Nop25"/>
    <property type="match status" value="1"/>
</dbReference>
<reference evidence="8 9" key="1">
    <citation type="submission" date="2021-02" db="EMBL/GenBank/DDBJ databases">
        <title>Plant Genome Project.</title>
        <authorList>
            <person name="Zhang R.-G."/>
        </authorList>
    </citation>
    <scope>NUCLEOTIDE SEQUENCE [LARGE SCALE GENOMIC DNA]</scope>
    <source>
        <tissue evidence="8">Leaves</tissue>
    </source>
</reference>
<protein>
    <recommendedName>
        <fullName evidence="10">Nucleolar protein 12</fullName>
    </recommendedName>
</protein>
<keyword evidence="3 5" id="KW-0175">Coiled coil</keyword>